<dbReference type="RefSeq" id="WP_152156088.1">
    <property type="nucleotide sequence ID" value="NZ_QMDY01000002.1"/>
</dbReference>
<dbReference type="InterPro" id="IPR013132">
    <property type="entry name" value="PseI/NeuA/B-like_N"/>
</dbReference>
<feature type="domain" description="AFP-like" evidence="1">
    <location>
        <begin position="289"/>
        <end position="350"/>
    </location>
</feature>
<proteinExistence type="predicted"/>
<dbReference type="InterPro" id="IPR006190">
    <property type="entry name" value="SAF_AFP_Neu5Ac"/>
</dbReference>
<evidence type="ECO:0000259" key="1">
    <source>
        <dbReference type="PROSITE" id="PS50844"/>
    </source>
</evidence>
<dbReference type="InterPro" id="IPR057736">
    <property type="entry name" value="SAF_PseI/NeuA/NeuB"/>
</dbReference>
<dbReference type="Pfam" id="PF03102">
    <property type="entry name" value="NeuB"/>
    <property type="match status" value="1"/>
</dbReference>
<dbReference type="GO" id="GO:0047444">
    <property type="term" value="F:N-acylneuraminate-9-phosphate synthase activity"/>
    <property type="evidence" value="ECO:0007669"/>
    <property type="project" value="TreeGrafter"/>
</dbReference>
<dbReference type="CDD" id="cd11615">
    <property type="entry name" value="SAF_NeuB_like"/>
    <property type="match status" value="1"/>
</dbReference>
<dbReference type="Proteomes" id="UP000326207">
    <property type="component" value="Unassembled WGS sequence"/>
</dbReference>
<dbReference type="InterPro" id="IPR036732">
    <property type="entry name" value="AFP_Neu5c_C_sf"/>
</dbReference>
<evidence type="ECO:0000313" key="2">
    <source>
        <dbReference type="EMBL" id="KAB7519452.1"/>
    </source>
</evidence>
<evidence type="ECO:0000313" key="3">
    <source>
        <dbReference type="Proteomes" id="UP000326207"/>
    </source>
</evidence>
<dbReference type="PANTHER" id="PTHR42966">
    <property type="entry name" value="N-ACETYLNEURAMINATE SYNTHASE"/>
    <property type="match status" value="1"/>
</dbReference>
<dbReference type="InterPro" id="IPR013785">
    <property type="entry name" value="Aldolase_TIM"/>
</dbReference>
<dbReference type="AlphaFoldDB" id="A0A5N5UKV5"/>
<dbReference type="PANTHER" id="PTHR42966:SF1">
    <property type="entry name" value="SIALIC ACID SYNTHASE"/>
    <property type="match status" value="1"/>
</dbReference>
<dbReference type="SUPFAM" id="SSF51269">
    <property type="entry name" value="AFP III-like domain"/>
    <property type="match status" value="1"/>
</dbReference>
<sequence length="354" mass="38934">MDSFTIGDRQIGPNAPTFVIAEAGSNHNGDLGLAKELIDEAAAAGADAVKFQTFRAEDLYVEDSGEVDYLDDDRTIYDIIESMEMPYDWIPELHDYCHEQGVLFMSTPFDKRSADELAEYVPAWKVASYTSSHHPFLRNLAETDKPIIMSTGAHELSEIRGSVEVLQESGAADLVLLQCVAAYPTPLEDINVRVVETLREEFGVPTGLSDHTLDPVPAPAAAVALGASVVEKHFTLDNSMRGPDHEFALEPDELDAMVSVIRDTQIALGSDSKSVLPVEEESYSKARRAIQASRDLKPGIEIQEADIRILRPGEKNKGMKPTFYQDVIGKEVTSFIPKGSGIQWEDLEGRPDNL</sequence>
<dbReference type="Pfam" id="PF08666">
    <property type="entry name" value="SAF"/>
    <property type="match status" value="1"/>
</dbReference>
<accession>A0A5N5UKV5</accession>
<dbReference type="Gene3D" id="3.90.1210.10">
    <property type="entry name" value="Antifreeze-like/N-acetylneuraminic acid synthase C-terminal domain"/>
    <property type="match status" value="1"/>
</dbReference>
<dbReference type="SMART" id="SM00858">
    <property type="entry name" value="SAF"/>
    <property type="match status" value="1"/>
</dbReference>
<dbReference type="PROSITE" id="PS50844">
    <property type="entry name" value="AFP_LIKE"/>
    <property type="match status" value="1"/>
</dbReference>
<dbReference type="InterPro" id="IPR013974">
    <property type="entry name" value="SAF"/>
</dbReference>
<dbReference type="EMBL" id="QMDY01000002">
    <property type="protein sequence ID" value="KAB7519452.1"/>
    <property type="molecule type" value="Genomic_DNA"/>
</dbReference>
<protein>
    <submittedName>
        <fullName evidence="2">Shikimate dehydrogenase</fullName>
    </submittedName>
</protein>
<reference evidence="2 3" key="1">
    <citation type="submission" date="2019-10" db="EMBL/GenBank/DDBJ databases">
        <title>Unraveling microbial dark matter from salterns through culturing: the case of the genus Halosegnis.</title>
        <authorList>
            <person name="Duran-Viseras A."/>
            <person name="Andrei A.-S."/>
            <person name="Vera-Gargallo B."/>
            <person name="Ghai R."/>
            <person name="Sanchez-Porro C."/>
            <person name="Ventosa A."/>
        </authorList>
    </citation>
    <scope>NUCLEOTIDE SEQUENCE [LARGE SCALE GENOMIC DNA]</scope>
    <source>
        <strain evidence="2 3">F19-13</strain>
    </source>
</reference>
<name>A0A5N5UKV5_9EURY</name>
<comment type="caution">
    <text evidence="2">The sequence shown here is derived from an EMBL/GenBank/DDBJ whole genome shotgun (WGS) entry which is preliminary data.</text>
</comment>
<gene>
    <name evidence="2" type="ORF">DP108_04950</name>
</gene>
<dbReference type="Gene3D" id="3.20.20.70">
    <property type="entry name" value="Aldolase class I"/>
    <property type="match status" value="1"/>
</dbReference>
<dbReference type="SUPFAM" id="SSF51569">
    <property type="entry name" value="Aldolase"/>
    <property type="match status" value="1"/>
</dbReference>
<dbReference type="InterPro" id="IPR051690">
    <property type="entry name" value="PseI-like"/>
</dbReference>
<organism evidence="2 3">
    <name type="scientific">Halosegnis rubeus</name>
    <dbReference type="NCBI Taxonomy" id="2212850"/>
    <lineage>
        <taxon>Archaea</taxon>
        <taxon>Methanobacteriati</taxon>
        <taxon>Methanobacteriota</taxon>
        <taxon>Stenosarchaea group</taxon>
        <taxon>Halobacteria</taxon>
        <taxon>Halobacteriales</taxon>
        <taxon>Natronomonadaceae</taxon>
        <taxon>Halosegnis</taxon>
    </lineage>
</organism>
<dbReference type="GO" id="GO:0016051">
    <property type="term" value="P:carbohydrate biosynthetic process"/>
    <property type="evidence" value="ECO:0007669"/>
    <property type="project" value="InterPro"/>
</dbReference>